<evidence type="ECO:0000256" key="4">
    <source>
        <dbReference type="ARBA" id="ARBA00022833"/>
    </source>
</evidence>
<feature type="domain" description="Metallo-beta-lactamase" evidence="5">
    <location>
        <begin position="19"/>
        <end position="248"/>
    </location>
</feature>
<reference evidence="6 7" key="1">
    <citation type="submission" date="2024-09" db="EMBL/GenBank/DDBJ databases">
        <authorList>
            <person name="Sun Q."/>
            <person name="Mori K."/>
        </authorList>
    </citation>
    <scope>NUCLEOTIDE SEQUENCE [LARGE SCALE GENOMIC DNA]</scope>
    <source>
        <strain evidence="6 7">JCM 9626</strain>
    </source>
</reference>
<sequence>MIRHLNCASFAPRLVGPMVAHVLLVERPEGLLLVDTGFGTADVAHSVRLGRAFRAMMRPALREQETALAQVQALGYQADDVTDIVLTHLDLDHAGGVGDFPAATVHVYDAELEAARHPRGMEHGRYLPVQWQDARFATHHADGGDDWHGFESVTVLGDDVLMVPLAGHSRGHTLVAVRDPEVADGWQVHAGDAYFHRGDLTSPPTAPRVLRVVQRLLAQDDVVRRANQARLRELVQADHPGLRIFSAHDPVELAAFTDA</sequence>
<dbReference type="CDD" id="cd07742">
    <property type="entry name" value="metallo-hydrolase-like_MBL-fold"/>
    <property type="match status" value="1"/>
</dbReference>
<comment type="caution">
    <text evidence="6">The sequence shown here is derived from an EMBL/GenBank/DDBJ whole genome shotgun (WGS) entry which is preliminary data.</text>
</comment>
<dbReference type="RefSeq" id="WP_211350828.1">
    <property type="nucleotide sequence ID" value="NZ_JBHMDG010000034.1"/>
</dbReference>
<name>A0ABV5KF72_9ACTN</name>
<dbReference type="PANTHER" id="PTHR42978:SF3">
    <property type="entry name" value="BLR3078 PROTEIN"/>
    <property type="match status" value="1"/>
</dbReference>
<accession>A0ABV5KF72</accession>
<evidence type="ECO:0000313" key="7">
    <source>
        <dbReference type="Proteomes" id="UP001589750"/>
    </source>
</evidence>
<dbReference type="InterPro" id="IPR001279">
    <property type="entry name" value="Metallo-B-lactamas"/>
</dbReference>
<organism evidence="6 7">
    <name type="scientific">Nocardioides plantarum</name>
    <dbReference type="NCBI Taxonomy" id="29299"/>
    <lineage>
        <taxon>Bacteria</taxon>
        <taxon>Bacillati</taxon>
        <taxon>Actinomycetota</taxon>
        <taxon>Actinomycetes</taxon>
        <taxon>Propionibacteriales</taxon>
        <taxon>Nocardioidaceae</taxon>
        <taxon>Nocardioides</taxon>
    </lineage>
</organism>
<proteinExistence type="inferred from homology"/>
<dbReference type="SMART" id="SM00849">
    <property type="entry name" value="Lactamase_B"/>
    <property type="match status" value="1"/>
</dbReference>
<keyword evidence="2" id="KW-0479">Metal-binding</keyword>
<evidence type="ECO:0000256" key="2">
    <source>
        <dbReference type="ARBA" id="ARBA00022723"/>
    </source>
</evidence>
<keyword evidence="3" id="KW-0378">Hydrolase</keyword>
<gene>
    <name evidence="6" type="ORF">ACFFRI_20245</name>
</gene>
<evidence type="ECO:0000256" key="3">
    <source>
        <dbReference type="ARBA" id="ARBA00022801"/>
    </source>
</evidence>
<dbReference type="InterPro" id="IPR036866">
    <property type="entry name" value="RibonucZ/Hydroxyglut_hydro"/>
</dbReference>
<keyword evidence="4" id="KW-0862">Zinc</keyword>
<dbReference type="PANTHER" id="PTHR42978">
    <property type="entry name" value="QUORUM-QUENCHING LACTONASE YTNP-RELATED-RELATED"/>
    <property type="match status" value="1"/>
</dbReference>
<dbReference type="Pfam" id="PF00753">
    <property type="entry name" value="Lactamase_B"/>
    <property type="match status" value="1"/>
</dbReference>
<evidence type="ECO:0000313" key="6">
    <source>
        <dbReference type="EMBL" id="MFB9315389.1"/>
    </source>
</evidence>
<dbReference type="EMBL" id="JBHMDG010000034">
    <property type="protein sequence ID" value="MFB9315389.1"/>
    <property type="molecule type" value="Genomic_DNA"/>
</dbReference>
<dbReference type="InterPro" id="IPR051013">
    <property type="entry name" value="MBL_superfamily_lactonases"/>
</dbReference>
<dbReference type="Gene3D" id="3.60.15.10">
    <property type="entry name" value="Ribonuclease Z/Hydroxyacylglutathione hydrolase-like"/>
    <property type="match status" value="1"/>
</dbReference>
<dbReference type="Proteomes" id="UP001589750">
    <property type="component" value="Unassembled WGS sequence"/>
</dbReference>
<protein>
    <submittedName>
        <fullName evidence="6">MBL fold metallo-hydrolase</fullName>
    </submittedName>
</protein>
<evidence type="ECO:0000256" key="1">
    <source>
        <dbReference type="ARBA" id="ARBA00007749"/>
    </source>
</evidence>
<dbReference type="SUPFAM" id="SSF56281">
    <property type="entry name" value="Metallo-hydrolase/oxidoreductase"/>
    <property type="match status" value="1"/>
</dbReference>
<comment type="similarity">
    <text evidence="1">Belongs to the metallo-beta-lactamase superfamily.</text>
</comment>
<evidence type="ECO:0000259" key="5">
    <source>
        <dbReference type="SMART" id="SM00849"/>
    </source>
</evidence>
<keyword evidence="7" id="KW-1185">Reference proteome</keyword>